<evidence type="ECO:0000313" key="2">
    <source>
        <dbReference type="Proteomes" id="UP000004095"/>
    </source>
</evidence>
<evidence type="ECO:0000313" key="1">
    <source>
        <dbReference type="EMBL" id="EAY29802.1"/>
    </source>
</evidence>
<dbReference type="AlphaFoldDB" id="A1ZID4"/>
<organism evidence="1 2">
    <name type="scientific">Microscilla marina ATCC 23134</name>
    <dbReference type="NCBI Taxonomy" id="313606"/>
    <lineage>
        <taxon>Bacteria</taxon>
        <taxon>Pseudomonadati</taxon>
        <taxon>Bacteroidota</taxon>
        <taxon>Cytophagia</taxon>
        <taxon>Cytophagales</taxon>
        <taxon>Microscillaceae</taxon>
        <taxon>Microscilla</taxon>
    </lineage>
</organism>
<name>A1ZID4_MICM2</name>
<reference evidence="1 2" key="1">
    <citation type="submission" date="2007-01" db="EMBL/GenBank/DDBJ databases">
        <authorList>
            <person name="Haygood M."/>
            <person name="Podell S."/>
            <person name="Anderson C."/>
            <person name="Hopkinson B."/>
            <person name="Roe K."/>
            <person name="Barbeau K."/>
            <person name="Gaasterland T."/>
            <person name="Ferriera S."/>
            <person name="Johnson J."/>
            <person name="Kravitz S."/>
            <person name="Beeson K."/>
            <person name="Sutton G."/>
            <person name="Rogers Y.-H."/>
            <person name="Friedman R."/>
            <person name="Frazier M."/>
            <person name="Venter J.C."/>
        </authorList>
    </citation>
    <scope>NUCLEOTIDE SEQUENCE [LARGE SCALE GENOMIC DNA]</scope>
    <source>
        <strain evidence="1 2">ATCC 23134</strain>
    </source>
</reference>
<comment type="caution">
    <text evidence="1">The sequence shown here is derived from an EMBL/GenBank/DDBJ whole genome shotgun (WGS) entry which is preliminary data.</text>
</comment>
<keyword evidence="2" id="KW-1185">Reference proteome</keyword>
<sequence>MAGILTQKYQVLIQAFQEIKNTRYCLKAYIGYSIQLLVLDTKILKYTNIE</sequence>
<accession>A1ZID4</accession>
<dbReference type="Proteomes" id="UP000004095">
    <property type="component" value="Unassembled WGS sequence"/>
</dbReference>
<protein>
    <submittedName>
        <fullName evidence="1">Uncharacterized protein</fullName>
    </submittedName>
</protein>
<dbReference type="EMBL" id="AAWS01000009">
    <property type="protein sequence ID" value="EAY29802.1"/>
    <property type="molecule type" value="Genomic_DNA"/>
</dbReference>
<gene>
    <name evidence="1" type="ORF">M23134_05674</name>
</gene>
<proteinExistence type="predicted"/>